<organism evidence="2 4">
    <name type="scientific">Drosophila busckii</name>
    <name type="common">Fruit fly</name>
    <dbReference type="NCBI Taxonomy" id="30019"/>
    <lineage>
        <taxon>Eukaryota</taxon>
        <taxon>Metazoa</taxon>
        <taxon>Ecdysozoa</taxon>
        <taxon>Arthropoda</taxon>
        <taxon>Hexapoda</taxon>
        <taxon>Insecta</taxon>
        <taxon>Pterygota</taxon>
        <taxon>Neoptera</taxon>
        <taxon>Endopterygota</taxon>
        <taxon>Diptera</taxon>
        <taxon>Brachycera</taxon>
        <taxon>Muscomorpha</taxon>
        <taxon>Ephydroidea</taxon>
        <taxon>Drosophilidae</taxon>
        <taxon>Drosophila</taxon>
    </lineage>
</organism>
<dbReference type="Gene3D" id="1.10.150.50">
    <property type="entry name" value="Transcription Factor, Ets-1"/>
    <property type="match status" value="1"/>
</dbReference>
<dbReference type="InterPro" id="IPR001660">
    <property type="entry name" value="SAM"/>
</dbReference>
<evidence type="ECO:0000313" key="2">
    <source>
        <dbReference type="EMBL" id="ALC37939.1"/>
    </source>
</evidence>
<evidence type="ECO:0000259" key="1">
    <source>
        <dbReference type="PROSITE" id="PS50105"/>
    </source>
</evidence>
<dbReference type="InterPro" id="IPR013761">
    <property type="entry name" value="SAM/pointed_sf"/>
</dbReference>
<reference evidence="2 4" key="1">
    <citation type="submission" date="2015-08" db="EMBL/GenBank/DDBJ databases">
        <title>Ancestral chromatin configuration constrains chromatin evolution on differentiating sex chromosomes in Drosophila.</title>
        <authorList>
            <person name="Zhou Q."/>
            <person name="Bachtrog D."/>
        </authorList>
    </citation>
    <scope>NUCLEOTIDE SEQUENCE [LARGE SCALE GENOMIC DNA]</scope>
    <source>
        <tissue evidence="2">Whole larvae</tissue>
    </source>
</reference>
<accession>A0A0M3QSY2</accession>
<dbReference type="SUPFAM" id="SSF47769">
    <property type="entry name" value="SAM/Pointed domain"/>
    <property type="match status" value="1"/>
</dbReference>
<sequence>MPYLYGIADTKFLVKKEKKKRHVSSHNVLPTHKFQRNALLEARTKFDHNAWPIQFRATPAPLVELCAIAVDKLPLPSIFEWDDMDIRRWIKRYGYPQYMNTFRVNMVSGRKLLLLDASALSAMNIKRFDHIKHISYGIRMLFHFELTKFSSSISLPDEKPNELYLLWHTQTGLNYDAVRRSDLYRRMQLIRERSLNLDHWDLLDLWLRRERERKYKELVGLVPRHNLFECLKAPVVVRNAEPKLDDMMCPICIPPCECEWTERDVHEPWRLSCLTAGRLSTASRYSNKETNCTTCIPPCECRWPSRYYLTGTVIRCLQQKFPEKFSPIFDERFTAVVRPSLVERWTRFSI</sequence>
<dbReference type="AlphaFoldDB" id="A0A0M3QSY2"/>
<dbReference type="Proteomes" id="UP000494163">
    <property type="component" value="Chromosome 2L"/>
</dbReference>
<protein>
    <submittedName>
        <fullName evidence="2">CG15625</fullName>
    </submittedName>
</protein>
<gene>
    <name evidence="2" type="ORF">Dbus_chr2Lg24</name>
    <name evidence="3" type="ORF">Dbus_chr2Lg509</name>
</gene>
<dbReference type="PANTHER" id="PTHR46829">
    <property type="entry name" value="STERILE ALPHA MOTIF DOMAIN-CONTAINING PROTEIN 15"/>
    <property type="match status" value="1"/>
</dbReference>
<name>A0A0M3QSY2_DROBS</name>
<dbReference type="EMBL" id="CP012523">
    <property type="protein sequence ID" value="ALC38424.1"/>
    <property type="molecule type" value="Genomic_DNA"/>
</dbReference>
<dbReference type="EMBL" id="CP012523">
    <property type="protein sequence ID" value="ALC37939.1"/>
    <property type="molecule type" value="Genomic_DNA"/>
</dbReference>
<dbReference type="PROSITE" id="PS50105">
    <property type="entry name" value="SAM_DOMAIN"/>
    <property type="match status" value="1"/>
</dbReference>
<keyword evidence="4" id="KW-1185">Reference proteome</keyword>
<evidence type="ECO:0000313" key="4">
    <source>
        <dbReference type="Proteomes" id="UP000494163"/>
    </source>
</evidence>
<dbReference type="OMA" id="PEKFCPI"/>
<proteinExistence type="predicted"/>
<feature type="domain" description="SAM" evidence="1">
    <location>
        <begin position="81"/>
        <end position="144"/>
    </location>
</feature>
<dbReference type="Pfam" id="PF00536">
    <property type="entry name" value="SAM_1"/>
    <property type="match status" value="1"/>
</dbReference>
<dbReference type="PANTHER" id="PTHR46829:SF1">
    <property type="entry name" value="STERILE ALPHA MOTIF DOMAIN-CONTAINING PROTEIN 15"/>
    <property type="match status" value="1"/>
</dbReference>
<dbReference type="OrthoDB" id="6133291at2759"/>
<dbReference type="STRING" id="30019.A0A0M3QSY2"/>
<evidence type="ECO:0000313" key="3">
    <source>
        <dbReference type="EMBL" id="ALC38424.1"/>
    </source>
</evidence>
<dbReference type="SMART" id="SM00454">
    <property type="entry name" value="SAM"/>
    <property type="match status" value="1"/>
</dbReference>